<accession>A0AAE3HIG6</accession>
<evidence type="ECO:0000313" key="2">
    <source>
        <dbReference type="Proteomes" id="UP001204445"/>
    </source>
</evidence>
<dbReference type="AlphaFoldDB" id="A0AAE3HIG6"/>
<dbReference type="Proteomes" id="UP001204445">
    <property type="component" value="Unassembled WGS sequence"/>
</dbReference>
<reference evidence="1" key="1">
    <citation type="submission" date="2022-08" db="EMBL/GenBank/DDBJ databases">
        <title>Genomic Encyclopedia of Type Strains, Phase III (KMG-III): the genomes of soil and plant-associated and newly described type strains.</title>
        <authorList>
            <person name="Whitman W."/>
        </authorList>
    </citation>
    <scope>NUCLEOTIDE SEQUENCE</scope>
    <source>
        <strain evidence="1">HMT 1</strain>
    </source>
</reference>
<dbReference type="EMBL" id="JANUCT010000005">
    <property type="protein sequence ID" value="MCS3902940.1"/>
    <property type="molecule type" value="Genomic_DNA"/>
</dbReference>
<gene>
    <name evidence="1" type="ORF">J2T55_000948</name>
</gene>
<name>A0AAE3HIG6_9GAMM</name>
<comment type="caution">
    <text evidence="1">The sequence shown here is derived from an EMBL/GenBank/DDBJ whole genome shotgun (WGS) entry which is preliminary data.</text>
</comment>
<sequence>MEVAAGKFKMHRQARTVDRLVQLRALNASPGQYLPSHRGRHHCYAQRPRTMFIFAPSFFSTGNVFD</sequence>
<organism evidence="1 2">
    <name type="scientific">Methylohalomonas lacus</name>
    <dbReference type="NCBI Taxonomy" id="398773"/>
    <lineage>
        <taxon>Bacteria</taxon>
        <taxon>Pseudomonadati</taxon>
        <taxon>Pseudomonadota</taxon>
        <taxon>Gammaproteobacteria</taxon>
        <taxon>Methylohalomonadales</taxon>
        <taxon>Methylohalomonadaceae</taxon>
        <taxon>Methylohalomonas</taxon>
    </lineage>
</organism>
<proteinExistence type="predicted"/>
<evidence type="ECO:0000313" key="1">
    <source>
        <dbReference type="EMBL" id="MCS3902940.1"/>
    </source>
</evidence>
<protein>
    <submittedName>
        <fullName evidence="1">Uncharacterized protein</fullName>
    </submittedName>
</protein>
<keyword evidence="2" id="KW-1185">Reference proteome</keyword>